<sequence>MAEPSLGAVPSFLLLLPAAPRARGCRLRHACLQALQLSQAARPGRPSPTRPPGARRGSLPAPSSPEDRGPGSAPPPPPPASLSRPGRRCPAPRRSRTRGAAGGAGGERRAERRGGDEGEGRAAGEGAGSRGGRRIPGAPRARSRSPETRGPPPSALAGHLAQERADRRRLGAGVSPGGPGGGTGEARGRQAPGRIGASEEDEEEGAGRRQSGLQPGASPPQAPRRRRGAAVQSRRELLRSRPGSVVEQGFPGGGGARQALALRVRETPSTLLRRQMRWRPPGSWPDSCLRLLGRVLGSGSVRQTPAEGLADLGAGMCLVRAQRERLLRCADLQPVGCKMKTMLPHFLLGITVKMQIKDEVERELRMNESRLMAVSQTLKSGFLDVILALLIGDGMKQGTHPLGPCQWNEDN</sequence>
<organism evidence="2 3">
    <name type="scientific">Rangifer tarandus platyrhynchus</name>
    <name type="common">Svalbard reindeer</name>
    <dbReference type="NCBI Taxonomy" id="3082113"/>
    <lineage>
        <taxon>Eukaryota</taxon>
        <taxon>Metazoa</taxon>
        <taxon>Chordata</taxon>
        <taxon>Craniata</taxon>
        <taxon>Vertebrata</taxon>
        <taxon>Euteleostomi</taxon>
        <taxon>Mammalia</taxon>
        <taxon>Eutheria</taxon>
        <taxon>Laurasiatheria</taxon>
        <taxon>Artiodactyla</taxon>
        <taxon>Ruminantia</taxon>
        <taxon>Pecora</taxon>
        <taxon>Cervidae</taxon>
        <taxon>Odocoileinae</taxon>
        <taxon>Rangifer</taxon>
    </lineage>
</organism>
<dbReference type="EMBL" id="OX459947">
    <property type="protein sequence ID" value="CAI9154109.1"/>
    <property type="molecule type" value="Genomic_DNA"/>
</dbReference>
<feature type="compositionally biased region" description="Basic residues" evidence="1">
    <location>
        <begin position="85"/>
        <end position="97"/>
    </location>
</feature>
<dbReference type="Proteomes" id="UP001176941">
    <property type="component" value="Chromosome 11"/>
</dbReference>
<feature type="compositionally biased region" description="Gly residues" evidence="1">
    <location>
        <begin position="174"/>
        <end position="185"/>
    </location>
</feature>
<evidence type="ECO:0000256" key="1">
    <source>
        <dbReference type="SAM" id="MobiDB-lite"/>
    </source>
</evidence>
<protein>
    <submittedName>
        <fullName evidence="2">Uncharacterized protein</fullName>
    </submittedName>
</protein>
<keyword evidence="3" id="KW-1185">Reference proteome</keyword>
<accession>A0ABN8Y2R2</accession>
<evidence type="ECO:0000313" key="3">
    <source>
        <dbReference type="Proteomes" id="UP001176941"/>
    </source>
</evidence>
<reference evidence="2" key="1">
    <citation type="submission" date="2023-04" db="EMBL/GenBank/DDBJ databases">
        <authorList>
            <consortium name="ELIXIR-Norway"/>
        </authorList>
    </citation>
    <scope>NUCLEOTIDE SEQUENCE [LARGE SCALE GENOMIC DNA]</scope>
</reference>
<feature type="compositionally biased region" description="Basic and acidic residues" evidence="1">
    <location>
        <begin position="106"/>
        <end position="122"/>
    </location>
</feature>
<feature type="non-terminal residue" evidence="2">
    <location>
        <position position="411"/>
    </location>
</feature>
<feature type="region of interest" description="Disordered" evidence="1">
    <location>
        <begin position="36"/>
        <end position="252"/>
    </location>
</feature>
<proteinExistence type="predicted"/>
<gene>
    <name evidence="2" type="ORF">MRATA1EN1_LOCUS3071</name>
</gene>
<evidence type="ECO:0000313" key="2">
    <source>
        <dbReference type="EMBL" id="CAI9154109.1"/>
    </source>
</evidence>
<name>A0ABN8Y2R2_RANTA</name>